<sequence>MRRRPTKEQFQQQLEQMVQTIRDDIIKGVYPAGDYLPSEKTLVSQFGMSNNSIRIGLEQLVEEGWIEKVARLGNRVAPGRPPVKLKLLCNEMPLRNLKLRQLLDGFHKKYPWITVETTVTAGLLGFGNKEEPIPGDVVLLTSYQFQQAAEEGKTVWLEETAENPAIYPQVNALYRHKDVMYMQPLIFSPIMLCYNKSHFRESGLLEPDGSWRWDDLIRHAELLSDGKSRYGFCFHIPDGNRWPVFLLQSMERFEWDENGKLKDIRGSKLMESIQICKRIILNAKAFPRYLSESNDDIDRMFMEGKVSMTLTSYMALNGLIDSGLEYDVSPMPFIREMRTLGIALGAGVLRQSGRKEEAALLVDYLTSVEGQTFIRTNTMSVPSVGNLPSPPETGGMYRPSRAMMYREILSSLRTHGELNVSLQTLYGIGNLLKGYWADLIDEEELCSRLSDQLSKPQTIREAAPAGDWG</sequence>
<dbReference type="SUPFAM" id="SSF46785">
    <property type="entry name" value="Winged helix' DNA-binding domain"/>
    <property type="match status" value="1"/>
</dbReference>
<dbReference type="SMART" id="SM00345">
    <property type="entry name" value="HTH_GNTR"/>
    <property type="match status" value="1"/>
</dbReference>
<reference evidence="5" key="1">
    <citation type="submission" date="2020-09" db="EMBL/GenBank/DDBJ databases">
        <title>A novel bacterium of genus Paenibacillus, isolated from South China Sea.</title>
        <authorList>
            <person name="Huang H."/>
            <person name="Mo K."/>
            <person name="Hu Y."/>
        </authorList>
    </citation>
    <scope>NUCLEOTIDE SEQUENCE</scope>
    <source>
        <strain evidence="5">IB182363</strain>
    </source>
</reference>
<name>A0A927CDM5_9BACL</name>
<keyword evidence="1" id="KW-0805">Transcription regulation</keyword>
<dbReference type="SUPFAM" id="SSF53850">
    <property type="entry name" value="Periplasmic binding protein-like II"/>
    <property type="match status" value="1"/>
</dbReference>
<dbReference type="AlphaFoldDB" id="A0A927CDM5"/>
<dbReference type="InterPro" id="IPR036390">
    <property type="entry name" value="WH_DNA-bd_sf"/>
</dbReference>
<protein>
    <submittedName>
        <fullName evidence="5">Extracellular solute-binding protein</fullName>
    </submittedName>
</protein>
<dbReference type="InterPro" id="IPR000524">
    <property type="entry name" value="Tscrpt_reg_HTH_GntR"/>
</dbReference>
<dbReference type="EMBL" id="JACXJA010000043">
    <property type="protein sequence ID" value="MBD2865539.1"/>
    <property type="molecule type" value="Genomic_DNA"/>
</dbReference>
<dbReference type="Pfam" id="PF00392">
    <property type="entry name" value="GntR"/>
    <property type="match status" value="1"/>
</dbReference>
<keyword evidence="3" id="KW-0804">Transcription</keyword>
<dbReference type="Pfam" id="PF01547">
    <property type="entry name" value="SBP_bac_1"/>
    <property type="match status" value="1"/>
</dbReference>
<feature type="domain" description="HTH gntR-type" evidence="4">
    <location>
        <begin position="11"/>
        <end position="79"/>
    </location>
</feature>
<evidence type="ECO:0000313" key="5">
    <source>
        <dbReference type="EMBL" id="MBD2865539.1"/>
    </source>
</evidence>
<dbReference type="InterPro" id="IPR036388">
    <property type="entry name" value="WH-like_DNA-bd_sf"/>
</dbReference>
<dbReference type="GO" id="GO:0003700">
    <property type="term" value="F:DNA-binding transcription factor activity"/>
    <property type="evidence" value="ECO:0007669"/>
    <property type="project" value="InterPro"/>
</dbReference>
<dbReference type="PANTHER" id="PTHR43649:SF12">
    <property type="entry name" value="DIACETYLCHITOBIOSE BINDING PROTEIN DASA"/>
    <property type="match status" value="1"/>
</dbReference>
<evidence type="ECO:0000256" key="3">
    <source>
        <dbReference type="ARBA" id="ARBA00023163"/>
    </source>
</evidence>
<gene>
    <name evidence="5" type="ORF">IDH45_26505</name>
</gene>
<proteinExistence type="predicted"/>
<dbReference type="Gene3D" id="3.40.190.10">
    <property type="entry name" value="Periplasmic binding protein-like II"/>
    <property type="match status" value="1"/>
</dbReference>
<dbReference type="CDD" id="cd07377">
    <property type="entry name" value="WHTH_GntR"/>
    <property type="match status" value="1"/>
</dbReference>
<keyword evidence="2" id="KW-0238">DNA-binding</keyword>
<dbReference type="Proteomes" id="UP000639396">
    <property type="component" value="Unassembled WGS sequence"/>
</dbReference>
<dbReference type="InterPro" id="IPR050490">
    <property type="entry name" value="Bact_solute-bd_prot1"/>
</dbReference>
<dbReference type="PANTHER" id="PTHR43649">
    <property type="entry name" value="ARABINOSE-BINDING PROTEIN-RELATED"/>
    <property type="match status" value="1"/>
</dbReference>
<evidence type="ECO:0000259" key="4">
    <source>
        <dbReference type="PROSITE" id="PS50949"/>
    </source>
</evidence>
<accession>A0A927CDM5</accession>
<dbReference type="Gene3D" id="1.10.10.10">
    <property type="entry name" value="Winged helix-like DNA-binding domain superfamily/Winged helix DNA-binding domain"/>
    <property type="match status" value="1"/>
</dbReference>
<evidence type="ECO:0000256" key="1">
    <source>
        <dbReference type="ARBA" id="ARBA00023015"/>
    </source>
</evidence>
<dbReference type="RefSeq" id="WP_190931159.1">
    <property type="nucleotide sequence ID" value="NZ_JACXJA010000043.1"/>
</dbReference>
<organism evidence="5 6">
    <name type="scientific">Paenibacillus oceani</name>
    <dbReference type="NCBI Taxonomy" id="2772510"/>
    <lineage>
        <taxon>Bacteria</taxon>
        <taxon>Bacillati</taxon>
        <taxon>Bacillota</taxon>
        <taxon>Bacilli</taxon>
        <taxon>Bacillales</taxon>
        <taxon>Paenibacillaceae</taxon>
        <taxon>Paenibacillus</taxon>
    </lineage>
</organism>
<evidence type="ECO:0000313" key="6">
    <source>
        <dbReference type="Proteomes" id="UP000639396"/>
    </source>
</evidence>
<dbReference type="PROSITE" id="PS50949">
    <property type="entry name" value="HTH_GNTR"/>
    <property type="match status" value="1"/>
</dbReference>
<dbReference type="InterPro" id="IPR006059">
    <property type="entry name" value="SBP"/>
</dbReference>
<keyword evidence="6" id="KW-1185">Reference proteome</keyword>
<evidence type="ECO:0000256" key="2">
    <source>
        <dbReference type="ARBA" id="ARBA00023125"/>
    </source>
</evidence>
<dbReference type="GO" id="GO:0003677">
    <property type="term" value="F:DNA binding"/>
    <property type="evidence" value="ECO:0007669"/>
    <property type="project" value="UniProtKB-KW"/>
</dbReference>
<comment type="caution">
    <text evidence="5">The sequence shown here is derived from an EMBL/GenBank/DDBJ whole genome shotgun (WGS) entry which is preliminary data.</text>
</comment>